<evidence type="ECO:0000256" key="1">
    <source>
        <dbReference type="ARBA" id="ARBA00022491"/>
    </source>
</evidence>
<comment type="caution">
    <text evidence="7">The sequence shown here is derived from an EMBL/GenBank/DDBJ whole genome shotgun (WGS) entry which is preliminary data.</text>
</comment>
<dbReference type="GO" id="GO:0003700">
    <property type="term" value="F:DNA-binding transcription factor activity"/>
    <property type="evidence" value="ECO:0007669"/>
    <property type="project" value="TreeGrafter"/>
</dbReference>
<dbReference type="Gene3D" id="1.10.357.10">
    <property type="entry name" value="Tetracycline Repressor, domain 2"/>
    <property type="match status" value="1"/>
</dbReference>
<proteinExistence type="predicted"/>
<evidence type="ECO:0000256" key="4">
    <source>
        <dbReference type="ARBA" id="ARBA00023163"/>
    </source>
</evidence>
<feature type="domain" description="HTH tetR-type" evidence="6">
    <location>
        <begin position="3"/>
        <end position="63"/>
    </location>
</feature>
<dbReference type="PANTHER" id="PTHR30055:SF240">
    <property type="entry name" value="HTH-TYPE TRANSCRIPTIONAL REGULATOR ACRR"/>
    <property type="match status" value="1"/>
</dbReference>
<feature type="non-terminal residue" evidence="7">
    <location>
        <position position="1"/>
    </location>
</feature>
<reference evidence="7 8" key="1">
    <citation type="submission" date="2018-07" db="EMBL/GenBank/DDBJ databases">
        <title>Venubactetium sediminum gen. nov., sp. nov., isolated from a marine solar saltern.</title>
        <authorList>
            <person name="Wang S."/>
        </authorList>
    </citation>
    <scope>NUCLEOTIDE SEQUENCE [LARGE SCALE GENOMIC DNA]</scope>
    <source>
        <strain evidence="7 8">WD2A32</strain>
    </source>
</reference>
<dbReference type="SUPFAM" id="SSF48498">
    <property type="entry name" value="Tetracyclin repressor-like, C-terminal domain"/>
    <property type="match status" value="1"/>
</dbReference>
<keyword evidence="3 5" id="KW-0238">DNA-binding</keyword>
<dbReference type="Pfam" id="PF00440">
    <property type="entry name" value="TetR_N"/>
    <property type="match status" value="1"/>
</dbReference>
<keyword evidence="4" id="KW-0804">Transcription</keyword>
<organism evidence="7 8">
    <name type="scientific">Ferruginivarius sediminum</name>
    <dbReference type="NCBI Taxonomy" id="2661937"/>
    <lineage>
        <taxon>Bacteria</taxon>
        <taxon>Pseudomonadati</taxon>
        <taxon>Pseudomonadota</taxon>
        <taxon>Alphaproteobacteria</taxon>
        <taxon>Rhodospirillales</taxon>
        <taxon>Rhodospirillaceae</taxon>
        <taxon>Ferruginivarius</taxon>
    </lineage>
</organism>
<dbReference type="PROSITE" id="PS50977">
    <property type="entry name" value="HTH_TETR_2"/>
    <property type="match status" value="1"/>
</dbReference>
<evidence type="ECO:0000256" key="2">
    <source>
        <dbReference type="ARBA" id="ARBA00023015"/>
    </source>
</evidence>
<dbReference type="Proteomes" id="UP000253941">
    <property type="component" value="Unassembled WGS sequence"/>
</dbReference>
<dbReference type="InterPro" id="IPR036271">
    <property type="entry name" value="Tet_transcr_reg_TetR-rel_C_sf"/>
</dbReference>
<dbReference type="EMBL" id="QPMH01000017">
    <property type="protein sequence ID" value="RDD60939.1"/>
    <property type="molecule type" value="Genomic_DNA"/>
</dbReference>
<keyword evidence="1" id="KW-0678">Repressor</keyword>
<dbReference type="InterPro" id="IPR050109">
    <property type="entry name" value="HTH-type_TetR-like_transc_reg"/>
</dbReference>
<dbReference type="PANTHER" id="PTHR30055">
    <property type="entry name" value="HTH-TYPE TRANSCRIPTIONAL REGULATOR RUTR"/>
    <property type="match status" value="1"/>
</dbReference>
<keyword evidence="8" id="KW-1185">Reference proteome</keyword>
<keyword evidence="2" id="KW-0805">Transcription regulation</keyword>
<accession>A0A369T6I6</accession>
<sequence>TGEERRRQILDTMLRMAGEQGPDAVTTKALAARIGVSEPALYRHFPEGKPQMWRALATVLGERMQTAWRAALGEGDPAPARLRQLVAAQLRLIVTTPALPAILFSRTLHRGNAALRAGVAEVAGRFHARLEHIIADGQRTGKIDPGVEPDAAAWLVISVVQGTAIRWSLSERAFDLEREGLRVLDVALRGLEAGRPAQETVS</sequence>
<dbReference type="InterPro" id="IPR009057">
    <property type="entry name" value="Homeodomain-like_sf"/>
</dbReference>
<feature type="DNA-binding region" description="H-T-H motif" evidence="5">
    <location>
        <begin position="26"/>
        <end position="45"/>
    </location>
</feature>
<evidence type="ECO:0000256" key="3">
    <source>
        <dbReference type="ARBA" id="ARBA00023125"/>
    </source>
</evidence>
<evidence type="ECO:0000313" key="8">
    <source>
        <dbReference type="Proteomes" id="UP000253941"/>
    </source>
</evidence>
<dbReference type="Pfam" id="PF13977">
    <property type="entry name" value="TetR_C_6"/>
    <property type="match status" value="1"/>
</dbReference>
<name>A0A369T6I6_9PROT</name>
<dbReference type="SUPFAM" id="SSF46689">
    <property type="entry name" value="Homeodomain-like"/>
    <property type="match status" value="1"/>
</dbReference>
<dbReference type="AlphaFoldDB" id="A0A369T6I6"/>
<dbReference type="InterPro" id="IPR001647">
    <property type="entry name" value="HTH_TetR"/>
</dbReference>
<dbReference type="InterPro" id="IPR039538">
    <property type="entry name" value="BetI_C"/>
</dbReference>
<evidence type="ECO:0000259" key="6">
    <source>
        <dbReference type="PROSITE" id="PS50977"/>
    </source>
</evidence>
<dbReference type="RefSeq" id="WP_147274927.1">
    <property type="nucleotide sequence ID" value="NZ_QPMH01000017.1"/>
</dbReference>
<protein>
    <submittedName>
        <fullName evidence="7">TetR/AcrR family transcriptional regulator</fullName>
    </submittedName>
</protein>
<evidence type="ECO:0000256" key="5">
    <source>
        <dbReference type="PROSITE-ProRule" id="PRU00335"/>
    </source>
</evidence>
<dbReference type="GO" id="GO:0000976">
    <property type="term" value="F:transcription cis-regulatory region binding"/>
    <property type="evidence" value="ECO:0007669"/>
    <property type="project" value="TreeGrafter"/>
</dbReference>
<gene>
    <name evidence="7" type="ORF">DRB17_15225</name>
</gene>
<evidence type="ECO:0000313" key="7">
    <source>
        <dbReference type="EMBL" id="RDD60939.1"/>
    </source>
</evidence>